<evidence type="ECO:0000313" key="1">
    <source>
        <dbReference type="EMBL" id="MDF0752648.1"/>
    </source>
</evidence>
<protein>
    <submittedName>
        <fullName evidence="1">Uncharacterized protein</fullName>
    </submittedName>
</protein>
<name>A0ABT5YG63_9GAMM</name>
<gene>
    <name evidence="1" type="ORF">NLU14_20680</name>
</gene>
<comment type="caution">
    <text evidence="1">The sequence shown here is derived from an EMBL/GenBank/DDBJ whole genome shotgun (WGS) entry which is preliminary data.</text>
</comment>
<organism evidence="1 2">
    <name type="scientific">Marinobacter iranensis</name>
    <dbReference type="NCBI Taxonomy" id="2962607"/>
    <lineage>
        <taxon>Bacteria</taxon>
        <taxon>Pseudomonadati</taxon>
        <taxon>Pseudomonadota</taxon>
        <taxon>Gammaproteobacteria</taxon>
        <taxon>Pseudomonadales</taxon>
        <taxon>Marinobacteraceae</taxon>
        <taxon>Marinobacter</taxon>
    </lineage>
</organism>
<proteinExistence type="predicted"/>
<dbReference type="RefSeq" id="WP_275710172.1">
    <property type="nucleotide sequence ID" value="NZ_JANCMW010000019.1"/>
</dbReference>
<sequence>MNDLYSSYKIFGVVKYGGGLTTEASAKDRIGKEVVVERETFKVRDFVISNPSYELDCYPLPKEGEVSVNRWSNFYGFGSNRTSIKVLHVYDEDDGADEPSINLELVNGQIWEMYDGWIYKMKPL</sequence>
<reference evidence="1" key="1">
    <citation type="submission" date="2022-07" db="EMBL/GenBank/DDBJ databases">
        <title>Marinobacter iranensis a new bacterium isolate from a hipersaline lake in Iran.</title>
        <authorList>
            <person name="Mohammad A.M.A."/>
            <person name="Cristina S.-P."/>
            <person name="Antonio V."/>
        </authorList>
    </citation>
    <scope>NUCLEOTIDE SEQUENCE</scope>
    <source>
        <strain evidence="1">71-i</strain>
    </source>
</reference>
<accession>A0ABT5YG63</accession>
<dbReference type="EMBL" id="JANCMW010000019">
    <property type="protein sequence ID" value="MDF0752648.1"/>
    <property type="molecule type" value="Genomic_DNA"/>
</dbReference>
<dbReference type="Proteomes" id="UP001143391">
    <property type="component" value="Unassembled WGS sequence"/>
</dbReference>
<keyword evidence="2" id="KW-1185">Reference proteome</keyword>
<evidence type="ECO:0000313" key="2">
    <source>
        <dbReference type="Proteomes" id="UP001143391"/>
    </source>
</evidence>